<dbReference type="InterPro" id="IPR036866">
    <property type="entry name" value="RibonucZ/Hydroxyglut_hydro"/>
</dbReference>
<keyword evidence="1" id="KW-0732">Signal</keyword>
<protein>
    <recommendedName>
        <fullName evidence="4">ATP-dependent DNA helicase</fullName>
    </recommendedName>
</protein>
<name>A0ABN8KQD5_9BACI</name>
<organism evidence="2 3">
    <name type="scientific">Neobacillus rhizosphaerae</name>
    <dbReference type="NCBI Taxonomy" id="2880965"/>
    <lineage>
        <taxon>Bacteria</taxon>
        <taxon>Bacillati</taxon>
        <taxon>Bacillota</taxon>
        <taxon>Bacilli</taxon>
        <taxon>Bacillales</taxon>
        <taxon>Bacillaceae</taxon>
        <taxon>Neobacillus</taxon>
    </lineage>
</organism>
<evidence type="ECO:0008006" key="4">
    <source>
        <dbReference type="Google" id="ProtNLM"/>
    </source>
</evidence>
<proteinExistence type="predicted"/>
<reference evidence="2" key="1">
    <citation type="submission" date="2022-04" db="EMBL/GenBank/DDBJ databases">
        <authorList>
            <person name="Criscuolo A."/>
        </authorList>
    </citation>
    <scope>NUCLEOTIDE SEQUENCE</scope>
    <source>
        <strain evidence="2">CIP111895</strain>
    </source>
</reference>
<accession>A0ABN8KQD5</accession>
<dbReference type="PANTHER" id="PTHR30619:SF1">
    <property type="entry name" value="RECOMBINATION PROTEIN 2"/>
    <property type="match status" value="1"/>
</dbReference>
<sequence>MRILLFLFSIFISSTFSVKAEPYISSKVENIDLKLSVDEAAVSFLGLSTGESILVQGPNGNNILVNAGGKGTKAELEGWLSLYGVKEIAALILTNSPQEISFMKINELISKYNIKEIITTPEFSKQLTKKLEQTNRISVVSWKMGTKKEILPQLISEVQFVGHEQNEGMDLKLQFFNHNIFLMTSFSQQAERILLRKNLKDVNIFKLPNSAKEDSLSGKLIEFLNPQIAILFAAEKRKFDGDILHDLYETWSEVYFTNKNSTVTVKFTETNYEVITIPIVKEE</sequence>
<feature type="signal peptide" evidence="1">
    <location>
        <begin position="1"/>
        <end position="20"/>
    </location>
</feature>
<gene>
    <name evidence="2" type="ORF">BACCIP111895_02953</name>
</gene>
<dbReference type="RefSeq" id="WP_248736042.1">
    <property type="nucleotide sequence ID" value="NZ_CALBWS010000019.1"/>
</dbReference>
<dbReference type="EMBL" id="CALBWS010000019">
    <property type="protein sequence ID" value="CAH2715769.1"/>
    <property type="molecule type" value="Genomic_DNA"/>
</dbReference>
<evidence type="ECO:0000256" key="1">
    <source>
        <dbReference type="SAM" id="SignalP"/>
    </source>
</evidence>
<dbReference type="InterPro" id="IPR052159">
    <property type="entry name" value="Competence_DNA_uptake"/>
</dbReference>
<evidence type="ECO:0000313" key="2">
    <source>
        <dbReference type="EMBL" id="CAH2715769.1"/>
    </source>
</evidence>
<dbReference type="Proteomes" id="UP000838308">
    <property type="component" value="Unassembled WGS sequence"/>
</dbReference>
<dbReference type="Gene3D" id="3.60.15.10">
    <property type="entry name" value="Ribonuclease Z/Hydroxyacylglutathione hydrolase-like"/>
    <property type="match status" value="1"/>
</dbReference>
<comment type="caution">
    <text evidence="2">The sequence shown here is derived from an EMBL/GenBank/DDBJ whole genome shotgun (WGS) entry which is preliminary data.</text>
</comment>
<feature type="chain" id="PRO_5046451709" description="ATP-dependent DNA helicase" evidence="1">
    <location>
        <begin position="21"/>
        <end position="283"/>
    </location>
</feature>
<keyword evidence="3" id="KW-1185">Reference proteome</keyword>
<dbReference type="PANTHER" id="PTHR30619">
    <property type="entry name" value="DNA INTERNALIZATION/COMPETENCE PROTEIN COMEC/REC2"/>
    <property type="match status" value="1"/>
</dbReference>
<evidence type="ECO:0000313" key="3">
    <source>
        <dbReference type="Proteomes" id="UP000838308"/>
    </source>
</evidence>